<dbReference type="AlphaFoldDB" id="A0A284QPG1"/>
<gene>
    <name evidence="1" type="ORF">ARMOST_01603</name>
</gene>
<proteinExistence type="predicted"/>
<name>A0A284QPG1_ARMOS</name>
<dbReference type="OrthoDB" id="10590622at2759"/>
<dbReference type="Proteomes" id="UP000219338">
    <property type="component" value="Unassembled WGS sequence"/>
</dbReference>
<evidence type="ECO:0000313" key="2">
    <source>
        <dbReference type="Proteomes" id="UP000219338"/>
    </source>
</evidence>
<accession>A0A284QPG1</accession>
<keyword evidence="2" id="KW-1185">Reference proteome</keyword>
<dbReference type="EMBL" id="FUEG01000001">
    <property type="protein sequence ID" value="SJK98338.1"/>
    <property type="molecule type" value="Genomic_DNA"/>
</dbReference>
<organism evidence="1 2">
    <name type="scientific">Armillaria ostoyae</name>
    <name type="common">Armillaria root rot fungus</name>
    <dbReference type="NCBI Taxonomy" id="47428"/>
    <lineage>
        <taxon>Eukaryota</taxon>
        <taxon>Fungi</taxon>
        <taxon>Dikarya</taxon>
        <taxon>Basidiomycota</taxon>
        <taxon>Agaricomycotina</taxon>
        <taxon>Agaricomycetes</taxon>
        <taxon>Agaricomycetidae</taxon>
        <taxon>Agaricales</taxon>
        <taxon>Marasmiineae</taxon>
        <taxon>Physalacriaceae</taxon>
        <taxon>Armillaria</taxon>
    </lineage>
</organism>
<sequence length="126" mass="14253">MALIQKSMIGGRQAEDLPINGWLPSVAVNLPPVNPFNVNNVQNAFSSRLLICARRHLHDKETLHRQVSSMDFVRTAKPKMTFKNRRYRSSRSLSASMENLNRGKGAADNTQFLGFRADIEIDKQDV</sequence>
<protein>
    <submittedName>
        <fullName evidence="1">Uncharacterized protein</fullName>
    </submittedName>
</protein>
<evidence type="ECO:0000313" key="1">
    <source>
        <dbReference type="EMBL" id="SJK98338.1"/>
    </source>
</evidence>
<reference evidence="2" key="1">
    <citation type="journal article" date="2017" name="Nat. Ecol. Evol.">
        <title>Genome expansion and lineage-specific genetic innovations in the forest pathogenic fungi Armillaria.</title>
        <authorList>
            <person name="Sipos G."/>
            <person name="Prasanna A.N."/>
            <person name="Walter M.C."/>
            <person name="O'Connor E."/>
            <person name="Balint B."/>
            <person name="Krizsan K."/>
            <person name="Kiss B."/>
            <person name="Hess J."/>
            <person name="Varga T."/>
            <person name="Slot J."/>
            <person name="Riley R."/>
            <person name="Boka B."/>
            <person name="Rigling D."/>
            <person name="Barry K."/>
            <person name="Lee J."/>
            <person name="Mihaltcheva S."/>
            <person name="LaButti K."/>
            <person name="Lipzen A."/>
            <person name="Waldron R."/>
            <person name="Moloney N.M."/>
            <person name="Sperisen C."/>
            <person name="Kredics L."/>
            <person name="Vagvoelgyi C."/>
            <person name="Patrignani A."/>
            <person name="Fitzpatrick D."/>
            <person name="Nagy I."/>
            <person name="Doyle S."/>
            <person name="Anderson J.B."/>
            <person name="Grigoriev I.V."/>
            <person name="Gueldener U."/>
            <person name="Muensterkoetter M."/>
            <person name="Nagy L.G."/>
        </authorList>
    </citation>
    <scope>NUCLEOTIDE SEQUENCE [LARGE SCALE GENOMIC DNA]</scope>
    <source>
        <strain evidence="2">C18/9</strain>
    </source>
</reference>